<name>A0AA88NPH5_TACVA</name>
<dbReference type="EMBL" id="JAVHJS010000003">
    <property type="protein sequence ID" value="KAK2864017.1"/>
    <property type="molecule type" value="Genomic_DNA"/>
</dbReference>
<dbReference type="Proteomes" id="UP001187315">
    <property type="component" value="Unassembled WGS sequence"/>
</dbReference>
<evidence type="ECO:0000313" key="1">
    <source>
        <dbReference type="EMBL" id="KAK2864017.1"/>
    </source>
</evidence>
<sequence>MLLPLNQFNQPKTLRRLQAGVNLQSPPPLKLEQVAVENKEVRSASQAEVWPVSHFTSIYLKTGRVAPLTGTLLMRFTRSGVGVMVCCLP</sequence>
<protein>
    <submittedName>
        <fullName evidence="1">Uncharacterized protein</fullName>
    </submittedName>
</protein>
<gene>
    <name evidence="1" type="ORF">Q7C36_003171</name>
</gene>
<accession>A0AA88NPH5</accession>
<organism evidence="1 2">
    <name type="scientific">Tachysurus vachellii</name>
    <name type="common">Darkbarbel catfish</name>
    <name type="synonym">Pelteobagrus vachellii</name>
    <dbReference type="NCBI Taxonomy" id="175792"/>
    <lineage>
        <taxon>Eukaryota</taxon>
        <taxon>Metazoa</taxon>
        <taxon>Chordata</taxon>
        <taxon>Craniata</taxon>
        <taxon>Vertebrata</taxon>
        <taxon>Euteleostomi</taxon>
        <taxon>Actinopterygii</taxon>
        <taxon>Neopterygii</taxon>
        <taxon>Teleostei</taxon>
        <taxon>Ostariophysi</taxon>
        <taxon>Siluriformes</taxon>
        <taxon>Bagridae</taxon>
        <taxon>Tachysurus</taxon>
    </lineage>
</organism>
<evidence type="ECO:0000313" key="2">
    <source>
        <dbReference type="Proteomes" id="UP001187315"/>
    </source>
</evidence>
<proteinExistence type="predicted"/>
<comment type="caution">
    <text evidence="1">The sequence shown here is derived from an EMBL/GenBank/DDBJ whole genome shotgun (WGS) entry which is preliminary data.</text>
</comment>
<keyword evidence="2" id="KW-1185">Reference proteome</keyword>
<reference evidence="1" key="1">
    <citation type="submission" date="2023-08" db="EMBL/GenBank/DDBJ databases">
        <title>Pelteobagrus vachellii genome.</title>
        <authorList>
            <person name="Liu H."/>
        </authorList>
    </citation>
    <scope>NUCLEOTIDE SEQUENCE</scope>
    <source>
        <strain evidence="1">PRFRI_2022a</strain>
        <tissue evidence="1">Muscle</tissue>
    </source>
</reference>
<dbReference type="AlphaFoldDB" id="A0AA88NPH5"/>